<evidence type="ECO:0000256" key="1">
    <source>
        <dbReference type="SAM" id="MobiDB-lite"/>
    </source>
</evidence>
<protein>
    <submittedName>
        <fullName evidence="2">Uncharacterized protein</fullName>
    </submittedName>
</protein>
<dbReference type="EMBL" id="CATQJA010001284">
    <property type="protein sequence ID" value="CAJ0566641.1"/>
    <property type="molecule type" value="Genomic_DNA"/>
</dbReference>
<evidence type="ECO:0000313" key="2">
    <source>
        <dbReference type="EMBL" id="CAJ0566641.1"/>
    </source>
</evidence>
<comment type="caution">
    <text evidence="2">The sequence shown here is derived from an EMBL/GenBank/DDBJ whole genome shotgun (WGS) entry which is preliminary data.</text>
</comment>
<keyword evidence="3" id="KW-1185">Reference proteome</keyword>
<feature type="non-terminal residue" evidence="2">
    <location>
        <position position="348"/>
    </location>
</feature>
<gene>
    <name evidence="2" type="ORF">MSPICULIGERA_LOCUS5232</name>
</gene>
<proteinExistence type="predicted"/>
<reference evidence="2" key="1">
    <citation type="submission" date="2023-06" db="EMBL/GenBank/DDBJ databases">
        <authorList>
            <person name="Delattre M."/>
        </authorList>
    </citation>
    <scope>NUCLEOTIDE SEQUENCE</scope>
    <source>
        <strain evidence="2">AF72</strain>
    </source>
</reference>
<evidence type="ECO:0000313" key="3">
    <source>
        <dbReference type="Proteomes" id="UP001177023"/>
    </source>
</evidence>
<dbReference type="AlphaFoldDB" id="A0AA36CE08"/>
<organism evidence="2 3">
    <name type="scientific">Mesorhabditis spiculigera</name>
    <dbReference type="NCBI Taxonomy" id="96644"/>
    <lineage>
        <taxon>Eukaryota</taxon>
        <taxon>Metazoa</taxon>
        <taxon>Ecdysozoa</taxon>
        <taxon>Nematoda</taxon>
        <taxon>Chromadorea</taxon>
        <taxon>Rhabditida</taxon>
        <taxon>Rhabditina</taxon>
        <taxon>Rhabditomorpha</taxon>
        <taxon>Rhabditoidea</taxon>
        <taxon>Rhabditidae</taxon>
        <taxon>Mesorhabditinae</taxon>
        <taxon>Mesorhabditis</taxon>
    </lineage>
</organism>
<feature type="region of interest" description="Disordered" evidence="1">
    <location>
        <begin position="1"/>
        <end position="35"/>
    </location>
</feature>
<sequence length="348" mass="38684">MSLDDSSSRPRHASLHQEDEWKHGHRRSREHARFPTDTTDEMFVRIQPWAEHTTASNGFVPQNTVSWRTEQAPTIPVPPPRKSALGRTIGNITQRWNWRHYLALALDSLSPVYESPGVFLGLSGSEIYYFDSSDQDNPGKRHLKSCGTDAPCRAASLIYCCSNGLDNYCSVANHSHLAHDAFLSTYRYSGVSALNFSTISLGNGTKHQASFDRIEIRTDSASVDQGPIQCINFGKSITAAATAFQASAQKVDYLVAVSADGDLYISSQDDGGEIEKLDRLYDMDAIEKRAHPANAYSAGLEHKLLKTFDWNDFFLPDGQFGELLAAKQALDREDLIDGRRVPKILRSS</sequence>
<dbReference type="Proteomes" id="UP001177023">
    <property type="component" value="Unassembled WGS sequence"/>
</dbReference>
<accession>A0AA36CE08</accession>
<name>A0AA36CE08_9BILA</name>